<dbReference type="InterPro" id="IPR002192">
    <property type="entry name" value="PPDK_AMP/ATP-bd"/>
</dbReference>
<feature type="binding site" evidence="16">
    <location>
        <position position="558"/>
    </location>
    <ligand>
        <name>substrate</name>
    </ligand>
</feature>
<evidence type="ECO:0000256" key="1">
    <source>
        <dbReference type="ARBA" id="ARBA00001946"/>
    </source>
</evidence>
<keyword evidence="8" id="KW-0808">Transferase</keyword>
<keyword evidence="7" id="KW-0597">Phosphoprotein</keyword>
<keyword evidence="13 17" id="KW-0460">Magnesium</keyword>
<evidence type="ECO:0000313" key="21">
    <source>
        <dbReference type="EMBL" id="ETO91218.1"/>
    </source>
</evidence>
<feature type="active site" description="Tele-phosphohistidine intermediate" evidence="15">
    <location>
        <position position="449"/>
    </location>
</feature>
<feature type="domain" description="PEP-utilising enzyme mobile" evidence="18">
    <location>
        <begin position="416"/>
        <end position="499"/>
    </location>
</feature>
<feature type="binding site" evidence="16">
    <location>
        <position position="755"/>
    </location>
    <ligand>
        <name>substrate</name>
    </ligand>
</feature>
<dbReference type="InterPro" id="IPR013815">
    <property type="entry name" value="ATP_grasp_subdomain_1"/>
</dbReference>
<evidence type="ECO:0000256" key="3">
    <source>
        <dbReference type="ARBA" id="ARBA00007837"/>
    </source>
</evidence>
<evidence type="ECO:0000313" key="22">
    <source>
        <dbReference type="Proteomes" id="UP000018951"/>
    </source>
</evidence>
<name>W2V1C3_9RICK</name>
<keyword evidence="12" id="KW-0067">ATP-binding</keyword>
<dbReference type="PANTHER" id="PTHR22931:SF9">
    <property type="entry name" value="PYRUVATE, PHOSPHATE DIKINASE 1, CHLOROPLASTIC"/>
    <property type="match status" value="1"/>
</dbReference>
<evidence type="ECO:0000256" key="16">
    <source>
        <dbReference type="PIRSR" id="PIRSR000853-2"/>
    </source>
</evidence>
<keyword evidence="11" id="KW-0418">Kinase</keyword>
<protein>
    <recommendedName>
        <fullName evidence="6">Pyruvate, phosphate dikinase</fullName>
        <ecNumber evidence="5">2.7.9.1</ecNumber>
    </recommendedName>
    <alternativeName>
        <fullName evidence="14">Pyruvate, orthophosphate dikinase</fullName>
    </alternativeName>
</protein>
<dbReference type="GO" id="GO:0046872">
    <property type="term" value="F:metal ion binding"/>
    <property type="evidence" value="ECO:0007669"/>
    <property type="project" value="UniProtKB-KW"/>
</dbReference>
<feature type="binding site" evidence="16">
    <location>
        <position position="756"/>
    </location>
    <ligand>
        <name>substrate</name>
    </ligand>
</feature>
<comment type="caution">
    <text evidence="21">The sequence shown here is derived from an EMBL/GenBank/DDBJ whole genome shotgun (WGS) entry which is preliminary data.</text>
</comment>
<keyword evidence="21" id="KW-0670">Pyruvate</keyword>
<dbReference type="Proteomes" id="UP000018951">
    <property type="component" value="Unassembled WGS sequence"/>
</dbReference>
<dbReference type="AlphaFoldDB" id="W2V1C3"/>
<dbReference type="PROSITE" id="PS00370">
    <property type="entry name" value="PEP_ENZYMES_PHOS_SITE"/>
    <property type="match status" value="1"/>
</dbReference>
<dbReference type="SUPFAM" id="SSF51621">
    <property type="entry name" value="Phosphoenolpyruvate/pyruvate domain"/>
    <property type="match status" value="1"/>
</dbReference>
<evidence type="ECO:0000256" key="4">
    <source>
        <dbReference type="ARBA" id="ARBA00011738"/>
    </source>
</evidence>
<feature type="domain" description="PEP-utilising enzyme C-terminal" evidence="20">
    <location>
        <begin position="520"/>
        <end position="855"/>
    </location>
</feature>
<sequence length="864" mass="96219">MKYIYFFSPGSVEGSATMYSTLGNKGAHLAEMSLLGLPVPPGFTISTELYGSFVSSKSVPVDLDLKGAMERLSNITGKSFGQPNNPLVVSVRSGAAVSMPGMMDTILNLGINDEIVASIAKHNEELAYDMYRRFIHTYAVTVLCVDSLMFEDKIAMKISEFNLSAPRELSVNVNKELINDFQGILQGCGVSIPDNPMQQLEDAIVAVLNSWNSERAQIYRKMNNIPEYVGTAVNVQSMVFGNLNNNSATGVVFSRNPTNGSNTMFGEYMLKAQGEDIVSGTCTPQNISDFKRISLDQYNKLLEYANILERHYRDVQDIEFTIEDGKLWILQTRRAKRSIYASIVNVVDFVNEGVISENEAITRVLPNELIDLLHPVVDYSENIKLLAKGLPASTGAVSGQVVFSPAQAMEMTSQGKKVILVRNDTSPEDIEGMSVSEGIVTVRGGMTSHAAVVARGMGVPCICGAGDISISHDLTYFTVMSNNIVIKKGEYITIDGSNGNILLDRVETTTIQEFPEFEIFKRWVEKHQSVRVQVNADTAEDMCNAFRNFYADGVGLCRTEHMFFNKDRINVVRCMIISDSRASRERMLEQIYLMQVNDFIDIFRNAGARIVTIRLLDPPLHEFLSEESQVVQKVASTLEISEEEVLHRVRMNKEHNPMLGLRGVRLGIVLPEIYDMQIKAMMFASSQFPGTVVHIMVPFISNVEEILIMVNRIKLIARDYPDVKYKIGTMIEIPAAVLLTDQIVQYVDFISFGTNDLTQMTLGISRDDSSKFIPEYMSKGLYVQDPFITIVDSVKKMIDISVTKARSVNPEIKIGVCGEHAGDVRSVEFFMTRGVDYLSCSTYKIPMVKLAVAQYTIAHAKQKV</sequence>
<dbReference type="Pfam" id="PF01326">
    <property type="entry name" value="PPDK_N"/>
    <property type="match status" value="2"/>
</dbReference>
<dbReference type="SUPFAM" id="SSF52009">
    <property type="entry name" value="Phosphohistidine domain"/>
    <property type="match status" value="1"/>
</dbReference>
<feature type="binding site" evidence="16">
    <location>
        <position position="614"/>
    </location>
    <ligand>
        <name>substrate</name>
    </ligand>
</feature>
<evidence type="ECO:0000256" key="12">
    <source>
        <dbReference type="ARBA" id="ARBA00022840"/>
    </source>
</evidence>
<dbReference type="InterPro" id="IPR036637">
    <property type="entry name" value="Phosphohistidine_dom_sf"/>
</dbReference>
<dbReference type="Gene3D" id="1.20.80.30">
    <property type="match status" value="1"/>
</dbReference>
<dbReference type="Gene3D" id="3.30.1490.20">
    <property type="entry name" value="ATP-grasp fold, A domain"/>
    <property type="match status" value="1"/>
</dbReference>
<dbReference type="EMBL" id="AXCJ01000008">
    <property type="protein sequence ID" value="ETO91218.1"/>
    <property type="molecule type" value="Genomic_DNA"/>
</dbReference>
<evidence type="ECO:0000256" key="13">
    <source>
        <dbReference type="ARBA" id="ARBA00022842"/>
    </source>
</evidence>
<dbReference type="InterPro" id="IPR040442">
    <property type="entry name" value="Pyrv_kinase-like_dom_sf"/>
</dbReference>
<dbReference type="PIRSF" id="PIRSF000853">
    <property type="entry name" value="PPDK"/>
    <property type="match status" value="1"/>
</dbReference>
<dbReference type="NCBIfam" id="TIGR01828">
    <property type="entry name" value="pyru_phos_dikin"/>
    <property type="match status" value="1"/>
</dbReference>
<evidence type="ECO:0000256" key="14">
    <source>
        <dbReference type="ARBA" id="ARBA00032883"/>
    </source>
</evidence>
<dbReference type="InterPro" id="IPR018274">
    <property type="entry name" value="PEP_util_AS"/>
</dbReference>
<feature type="binding site" evidence="17">
    <location>
        <position position="756"/>
    </location>
    <ligand>
        <name>Mg(2+)</name>
        <dbReference type="ChEBI" id="CHEBI:18420"/>
    </ligand>
</feature>
<reference evidence="21 22" key="1">
    <citation type="journal article" date="2013" name="PLoS ONE">
        <title>Bacterial endosymbiosis in a chordate host: long-term co-evolution and conservation of secondary metabolism.</title>
        <authorList>
            <person name="Kwan J.C."/>
            <person name="Schmidt E.W."/>
        </authorList>
    </citation>
    <scope>NUCLEOTIDE SEQUENCE [LARGE SCALE GENOMIC DNA]</scope>
    <source>
        <strain evidence="22">L6</strain>
    </source>
</reference>
<feature type="binding site" evidence="16">
    <location>
        <position position="732"/>
    </location>
    <ligand>
        <name>substrate</name>
    </ligand>
</feature>
<dbReference type="STRING" id="1401685.P857_708"/>
<evidence type="ECO:0000256" key="17">
    <source>
        <dbReference type="PIRSR" id="PIRSR000853-3"/>
    </source>
</evidence>
<feature type="active site" description="Proton donor" evidence="15">
    <location>
        <position position="817"/>
    </location>
</feature>
<dbReference type="EC" id="2.7.9.1" evidence="5"/>
<comment type="subunit">
    <text evidence="4">Homodimer.</text>
</comment>
<dbReference type="GO" id="GO:0005524">
    <property type="term" value="F:ATP binding"/>
    <property type="evidence" value="ECO:0007669"/>
    <property type="project" value="UniProtKB-KW"/>
</dbReference>
<evidence type="ECO:0000256" key="6">
    <source>
        <dbReference type="ARBA" id="ARBA00020138"/>
    </source>
</evidence>
<dbReference type="PROSITE" id="PS00742">
    <property type="entry name" value="PEP_ENZYMES_2"/>
    <property type="match status" value="1"/>
</dbReference>
<feature type="domain" description="Pyruvate phosphate dikinase AMP/ATP-binding" evidence="19">
    <location>
        <begin position="59"/>
        <end position="288"/>
    </location>
</feature>
<evidence type="ECO:0000256" key="7">
    <source>
        <dbReference type="ARBA" id="ARBA00022553"/>
    </source>
</evidence>
<evidence type="ECO:0000256" key="5">
    <source>
        <dbReference type="ARBA" id="ARBA00011994"/>
    </source>
</evidence>
<dbReference type="InterPro" id="IPR023151">
    <property type="entry name" value="PEP_util_CS"/>
</dbReference>
<dbReference type="InterPro" id="IPR015813">
    <property type="entry name" value="Pyrv/PenolPyrv_kinase-like_dom"/>
</dbReference>
<dbReference type="PATRIC" id="fig|1401685.3.peg.846"/>
<keyword evidence="10" id="KW-0547">Nucleotide-binding</keyword>
<dbReference type="Gene3D" id="1.10.189.10">
    <property type="entry name" value="Pyruvate Phosphate Dikinase, domain 2"/>
    <property type="match status" value="1"/>
</dbReference>
<evidence type="ECO:0000256" key="9">
    <source>
        <dbReference type="ARBA" id="ARBA00022723"/>
    </source>
</evidence>
<evidence type="ECO:0000256" key="8">
    <source>
        <dbReference type="ARBA" id="ARBA00022679"/>
    </source>
</evidence>
<evidence type="ECO:0000256" key="2">
    <source>
        <dbReference type="ARBA" id="ARBA00003144"/>
    </source>
</evidence>
<dbReference type="PANTHER" id="PTHR22931">
    <property type="entry name" value="PHOSPHOENOLPYRUVATE DIKINASE-RELATED"/>
    <property type="match status" value="1"/>
</dbReference>
<feature type="binding site" evidence="16">
    <location>
        <position position="754"/>
    </location>
    <ligand>
        <name>substrate</name>
    </ligand>
</feature>
<dbReference type="SUPFAM" id="SSF56059">
    <property type="entry name" value="Glutathione synthetase ATP-binding domain-like"/>
    <property type="match status" value="1"/>
</dbReference>
<evidence type="ECO:0000259" key="18">
    <source>
        <dbReference type="Pfam" id="PF00391"/>
    </source>
</evidence>
<evidence type="ECO:0000256" key="15">
    <source>
        <dbReference type="PIRSR" id="PIRSR000853-1"/>
    </source>
</evidence>
<evidence type="ECO:0000256" key="10">
    <source>
        <dbReference type="ARBA" id="ARBA00022741"/>
    </source>
</evidence>
<dbReference type="InterPro" id="IPR010121">
    <property type="entry name" value="Pyruvate_phosphate_dikinase"/>
</dbReference>
<dbReference type="InterPro" id="IPR008279">
    <property type="entry name" value="PEP-util_enz_mobile_dom"/>
</dbReference>
<dbReference type="Pfam" id="PF02896">
    <property type="entry name" value="PEP-utilizers_C"/>
    <property type="match status" value="1"/>
</dbReference>
<feature type="binding site" evidence="16">
    <location>
        <position position="753"/>
    </location>
    <ligand>
        <name>substrate</name>
    </ligand>
</feature>
<keyword evidence="9 17" id="KW-0479">Metal-binding</keyword>
<comment type="function">
    <text evidence="2">Catalyzes the reversible phosphorylation of pyruvate and phosphate.</text>
</comment>
<feature type="binding site" evidence="17">
    <location>
        <position position="732"/>
    </location>
    <ligand>
        <name>Mg(2+)</name>
        <dbReference type="ChEBI" id="CHEBI:18420"/>
    </ligand>
</feature>
<dbReference type="GO" id="GO:0050242">
    <property type="term" value="F:pyruvate, phosphate dikinase activity"/>
    <property type="evidence" value="ECO:0007669"/>
    <property type="project" value="UniProtKB-EC"/>
</dbReference>
<dbReference type="NCBIfam" id="NF004531">
    <property type="entry name" value="PRK05878.1"/>
    <property type="match status" value="1"/>
</dbReference>
<comment type="cofactor">
    <cofactor evidence="1 17">
        <name>Mg(2+)</name>
        <dbReference type="ChEBI" id="CHEBI:18420"/>
    </cofactor>
</comment>
<organism evidence="21 22">
    <name type="scientific">Candidatus Xenolissoclinum pacificiensis L6</name>
    <dbReference type="NCBI Taxonomy" id="1401685"/>
    <lineage>
        <taxon>Bacteria</taxon>
        <taxon>Pseudomonadati</taxon>
        <taxon>Pseudomonadota</taxon>
        <taxon>Alphaproteobacteria</taxon>
        <taxon>Rickettsiales</taxon>
        <taxon>Anaplasmataceae</taxon>
        <taxon>Candidatus Xenolissoclinum</taxon>
    </lineage>
</organism>
<keyword evidence="22" id="KW-1185">Reference proteome</keyword>
<comment type="similarity">
    <text evidence="3">Belongs to the PEP-utilizing enzyme family.</text>
</comment>
<proteinExistence type="inferred from homology"/>
<evidence type="ECO:0000259" key="20">
    <source>
        <dbReference type="Pfam" id="PF02896"/>
    </source>
</evidence>
<dbReference type="Gene3D" id="3.20.20.60">
    <property type="entry name" value="Phosphoenolpyruvate-binding domains"/>
    <property type="match status" value="1"/>
</dbReference>
<dbReference type="Pfam" id="PF00391">
    <property type="entry name" value="PEP-utilizers"/>
    <property type="match status" value="1"/>
</dbReference>
<evidence type="ECO:0000256" key="11">
    <source>
        <dbReference type="ARBA" id="ARBA00022777"/>
    </source>
</evidence>
<feature type="domain" description="Pyruvate phosphate dikinase AMP/ATP-binding" evidence="19">
    <location>
        <begin position="293"/>
        <end position="338"/>
    </location>
</feature>
<gene>
    <name evidence="21" type="primary">ppdK</name>
    <name evidence="21" type="ORF">P857_708</name>
</gene>
<evidence type="ECO:0000259" key="19">
    <source>
        <dbReference type="Pfam" id="PF01326"/>
    </source>
</evidence>
<dbReference type="InterPro" id="IPR000121">
    <property type="entry name" value="PEP_util_C"/>
</dbReference>
<dbReference type="Gene3D" id="3.30.470.20">
    <property type="entry name" value="ATP-grasp fold, B domain"/>
    <property type="match status" value="1"/>
</dbReference>
<dbReference type="GO" id="GO:0016301">
    <property type="term" value="F:kinase activity"/>
    <property type="evidence" value="ECO:0007669"/>
    <property type="project" value="UniProtKB-KW"/>
</dbReference>
<dbReference type="Gene3D" id="3.50.30.10">
    <property type="entry name" value="Phosphohistidine domain"/>
    <property type="match status" value="1"/>
</dbReference>
<accession>W2V1C3</accession>